<proteinExistence type="predicted"/>
<dbReference type="InterPro" id="IPR011989">
    <property type="entry name" value="ARM-like"/>
</dbReference>
<dbReference type="InterPro" id="IPR016024">
    <property type="entry name" value="ARM-type_fold"/>
</dbReference>
<dbReference type="SUPFAM" id="SSF48371">
    <property type="entry name" value="ARM repeat"/>
    <property type="match status" value="1"/>
</dbReference>
<feature type="compositionally biased region" description="Polar residues" evidence="1">
    <location>
        <begin position="562"/>
        <end position="571"/>
    </location>
</feature>
<feature type="region of interest" description="Disordered" evidence="1">
    <location>
        <begin position="556"/>
        <end position="575"/>
    </location>
</feature>
<gene>
    <name evidence="2" type="ORF">ALAG00032_LOCUS5166</name>
</gene>
<accession>A0A7S3JVL3</accession>
<evidence type="ECO:0000313" key="2">
    <source>
        <dbReference type="EMBL" id="CAE0364425.1"/>
    </source>
</evidence>
<evidence type="ECO:0008006" key="3">
    <source>
        <dbReference type="Google" id="ProtNLM"/>
    </source>
</evidence>
<feature type="compositionally biased region" description="Acidic residues" evidence="1">
    <location>
        <begin position="382"/>
        <end position="409"/>
    </location>
</feature>
<dbReference type="PANTHER" id="PTHR13389">
    <property type="entry name" value="PUMILIO HOMOLOG 3"/>
    <property type="match status" value="1"/>
</dbReference>
<feature type="compositionally biased region" description="Basic and acidic residues" evidence="1">
    <location>
        <begin position="410"/>
        <end position="420"/>
    </location>
</feature>
<dbReference type="GO" id="GO:0003729">
    <property type="term" value="F:mRNA binding"/>
    <property type="evidence" value="ECO:0007669"/>
    <property type="project" value="TreeGrafter"/>
</dbReference>
<reference evidence="2" key="1">
    <citation type="submission" date="2021-01" db="EMBL/GenBank/DDBJ databases">
        <authorList>
            <person name="Corre E."/>
            <person name="Pelletier E."/>
            <person name="Niang G."/>
            <person name="Scheremetjew M."/>
            <person name="Finn R."/>
            <person name="Kale V."/>
            <person name="Holt S."/>
            <person name="Cochrane G."/>
            <person name="Meng A."/>
            <person name="Brown T."/>
            <person name="Cohen L."/>
        </authorList>
    </citation>
    <scope>NUCLEOTIDE SEQUENCE</scope>
    <source>
        <strain evidence="2">CCMP1510</strain>
    </source>
</reference>
<organism evidence="2">
    <name type="scientific">Aureoumbra lagunensis</name>
    <dbReference type="NCBI Taxonomy" id="44058"/>
    <lineage>
        <taxon>Eukaryota</taxon>
        <taxon>Sar</taxon>
        <taxon>Stramenopiles</taxon>
        <taxon>Ochrophyta</taxon>
        <taxon>Pelagophyceae</taxon>
        <taxon>Pelagomonadales</taxon>
        <taxon>Aureoumbra</taxon>
    </lineage>
</organism>
<name>A0A7S3JVL3_9STRA</name>
<dbReference type="InterPro" id="IPR040059">
    <property type="entry name" value="PUM3"/>
</dbReference>
<sequence length="601" mass="65912">MEALLAGTKGRLRELSAKHVESRVVQAMLRYADEYQRAEIATELIGATADLAKLPYARHVALALIRYCGNSHGKAIYEAVAPQAIKLASHSNGAKVLDFLLTQLDAHASTKKFAQKLRNRLQFNDFLQDKERSAIARERLLSKMADKALVHFGFCHDLLRAHTESCLESGYAFRLRTLASHFTEAALHCVASRNGAIGLCDLTLCADAKTRKKYAKALKSRVQICADHKHAYLVLWRLLDVTDDTVSMTKSLLPGCLAAALSPTSSPLRASRMLAFFLNPLIKLDQNEHRALNHRPETLDLGDSLYASKKASSTRYQEITQALAQLLSSSIKVRPAHILASRAAKPLLCAAAASSQLDNEATQAIAAAATSAYFLVNKKVEEEDEEDSNLAENELFPEDEEDSDFDEAAFEAKLDSKPDLPDEDEEEEELVEELAPEPDPNAAPRGQAILEHDIGHATLKAILQHEAKAQNSAPIARAFYDRVQGSIADWVQTNRGALVIEALLRYESNHDFVAKLSTELSAITLNTEKNPGALALAKKFKEGTTVASTSKSKKKRLISAATAHQSKNSIASRDGVAQDTAALFSSDSSSKKKNKKKKKEY</sequence>
<protein>
    <recommendedName>
        <fullName evidence="3">PUM-HD domain-containing protein</fullName>
    </recommendedName>
</protein>
<dbReference type="Gene3D" id="1.25.10.10">
    <property type="entry name" value="Leucine-rich Repeat Variant"/>
    <property type="match status" value="1"/>
</dbReference>
<dbReference type="EMBL" id="HBIJ01007336">
    <property type="protein sequence ID" value="CAE0364425.1"/>
    <property type="molecule type" value="Transcribed_RNA"/>
</dbReference>
<dbReference type="GO" id="GO:0006417">
    <property type="term" value="P:regulation of translation"/>
    <property type="evidence" value="ECO:0007669"/>
    <property type="project" value="TreeGrafter"/>
</dbReference>
<dbReference type="GO" id="GO:0005730">
    <property type="term" value="C:nucleolus"/>
    <property type="evidence" value="ECO:0007669"/>
    <property type="project" value="TreeGrafter"/>
</dbReference>
<dbReference type="AlphaFoldDB" id="A0A7S3JVL3"/>
<evidence type="ECO:0000256" key="1">
    <source>
        <dbReference type="SAM" id="MobiDB-lite"/>
    </source>
</evidence>
<dbReference type="PANTHER" id="PTHR13389:SF0">
    <property type="entry name" value="PUMILIO HOMOLOG 3"/>
    <property type="match status" value="1"/>
</dbReference>
<feature type="compositionally biased region" description="Acidic residues" evidence="1">
    <location>
        <begin position="421"/>
        <end position="436"/>
    </location>
</feature>
<feature type="region of interest" description="Disordered" evidence="1">
    <location>
        <begin position="381"/>
        <end position="444"/>
    </location>
</feature>